<feature type="domain" description="HhH-GPD" evidence="10">
    <location>
        <begin position="36"/>
        <end position="186"/>
    </location>
</feature>
<evidence type="ECO:0000256" key="6">
    <source>
        <dbReference type="ARBA" id="ARBA00023004"/>
    </source>
</evidence>
<dbReference type="RefSeq" id="WP_073551608.1">
    <property type="nucleotide sequence ID" value="NZ_CAWMVK010000022.1"/>
</dbReference>
<dbReference type="Gene3D" id="1.10.1670.10">
    <property type="entry name" value="Helix-hairpin-Helix base-excision DNA repair enzymes (C-terminal)"/>
    <property type="match status" value="1"/>
</dbReference>
<evidence type="ECO:0000256" key="4">
    <source>
        <dbReference type="ARBA" id="ARBA00022763"/>
    </source>
</evidence>
<organism evidence="11 12">
    <name type="scientific">Chroogloeocystis siderophila 5.2 s.c.1</name>
    <dbReference type="NCBI Taxonomy" id="247279"/>
    <lineage>
        <taxon>Bacteria</taxon>
        <taxon>Bacillati</taxon>
        <taxon>Cyanobacteriota</taxon>
        <taxon>Cyanophyceae</taxon>
        <taxon>Oscillatoriophycideae</taxon>
        <taxon>Chroococcales</taxon>
        <taxon>Chroococcaceae</taxon>
        <taxon>Chroogloeocystis</taxon>
    </lineage>
</organism>
<comment type="cofactor">
    <cofactor evidence="1">
        <name>[4Fe-4S] cluster</name>
        <dbReference type="ChEBI" id="CHEBI:49883"/>
    </cofactor>
</comment>
<dbReference type="SMART" id="SM00478">
    <property type="entry name" value="ENDO3c"/>
    <property type="match status" value="1"/>
</dbReference>
<dbReference type="GO" id="GO:0035485">
    <property type="term" value="F:adenine/guanine mispair binding"/>
    <property type="evidence" value="ECO:0007669"/>
    <property type="project" value="TreeGrafter"/>
</dbReference>
<dbReference type="InterPro" id="IPR003265">
    <property type="entry name" value="HhH-GPD_domain"/>
</dbReference>
<dbReference type="STRING" id="247279.NIES1031_22170"/>
<keyword evidence="7" id="KW-0411">Iron-sulfur</keyword>
<dbReference type="Pfam" id="PF00730">
    <property type="entry name" value="HhH-GPD"/>
    <property type="match status" value="1"/>
</dbReference>
<dbReference type="Gene3D" id="1.10.340.30">
    <property type="entry name" value="Hypothetical protein, domain 2"/>
    <property type="match status" value="1"/>
</dbReference>
<evidence type="ECO:0000256" key="2">
    <source>
        <dbReference type="ARBA" id="ARBA00008343"/>
    </source>
</evidence>
<dbReference type="GO" id="GO:0000701">
    <property type="term" value="F:purine-specific mismatch base pair DNA N-glycosylase activity"/>
    <property type="evidence" value="ECO:0007669"/>
    <property type="project" value="TreeGrafter"/>
</dbReference>
<dbReference type="AlphaFoldDB" id="A0A1U7HC45"/>
<dbReference type="GO" id="GO:0006284">
    <property type="term" value="P:base-excision repair"/>
    <property type="evidence" value="ECO:0007669"/>
    <property type="project" value="InterPro"/>
</dbReference>
<keyword evidence="5" id="KW-0378">Hydrolase</keyword>
<gene>
    <name evidence="11" type="ORF">NIES1031_22170</name>
</gene>
<name>A0A1U7HC45_9CHRO</name>
<keyword evidence="12" id="KW-1185">Reference proteome</keyword>
<keyword evidence="6" id="KW-0408">Iron</keyword>
<evidence type="ECO:0000256" key="1">
    <source>
        <dbReference type="ARBA" id="ARBA00001966"/>
    </source>
</evidence>
<accession>A0A1U7HC45</accession>
<dbReference type="SUPFAM" id="SSF48150">
    <property type="entry name" value="DNA-glycosylase"/>
    <property type="match status" value="1"/>
</dbReference>
<dbReference type="Proteomes" id="UP000185984">
    <property type="component" value="Unassembled WGS sequence"/>
</dbReference>
<dbReference type="InterPro" id="IPR023170">
    <property type="entry name" value="HhH_base_excis_C"/>
</dbReference>
<keyword evidence="4" id="KW-0227">DNA damage</keyword>
<dbReference type="GO" id="GO:0032357">
    <property type="term" value="F:oxidized purine DNA binding"/>
    <property type="evidence" value="ECO:0007669"/>
    <property type="project" value="TreeGrafter"/>
</dbReference>
<keyword evidence="3" id="KW-0479">Metal-binding</keyword>
<dbReference type="EMBL" id="MRCC01000029">
    <property type="protein sequence ID" value="OKH21156.1"/>
    <property type="molecule type" value="Genomic_DNA"/>
</dbReference>
<dbReference type="GO" id="GO:0046872">
    <property type="term" value="F:metal ion binding"/>
    <property type="evidence" value="ECO:0007669"/>
    <property type="project" value="UniProtKB-KW"/>
</dbReference>
<reference evidence="11 12" key="1">
    <citation type="submission" date="2016-11" db="EMBL/GenBank/DDBJ databases">
        <title>Draft Genome Sequences of Nine Cyanobacterial Strains from Diverse Habitats.</title>
        <authorList>
            <person name="Zhu T."/>
            <person name="Hou S."/>
            <person name="Lu X."/>
            <person name="Hess W.R."/>
        </authorList>
    </citation>
    <scope>NUCLEOTIDE SEQUENCE [LARGE SCALE GENOMIC DNA]</scope>
    <source>
        <strain evidence="11 12">5.2 s.c.1</strain>
    </source>
</reference>
<dbReference type="GO" id="GO:0051536">
    <property type="term" value="F:iron-sulfur cluster binding"/>
    <property type="evidence" value="ECO:0007669"/>
    <property type="project" value="UniProtKB-KW"/>
</dbReference>
<dbReference type="InterPro" id="IPR044298">
    <property type="entry name" value="MIG/MutY"/>
</dbReference>
<dbReference type="PROSITE" id="PS00764">
    <property type="entry name" value="ENDONUCLEASE_III_1"/>
    <property type="match status" value="1"/>
</dbReference>
<dbReference type="PANTHER" id="PTHR42944:SF1">
    <property type="entry name" value="ADENINE DNA GLYCOSYLASE"/>
    <property type="match status" value="1"/>
</dbReference>
<dbReference type="OrthoDB" id="9802365at2"/>
<evidence type="ECO:0000256" key="5">
    <source>
        <dbReference type="ARBA" id="ARBA00022801"/>
    </source>
</evidence>
<dbReference type="InterPro" id="IPR011257">
    <property type="entry name" value="DNA_glycosylase"/>
</dbReference>
<dbReference type="GO" id="GO:0006298">
    <property type="term" value="P:mismatch repair"/>
    <property type="evidence" value="ECO:0007669"/>
    <property type="project" value="TreeGrafter"/>
</dbReference>
<evidence type="ECO:0000256" key="8">
    <source>
        <dbReference type="ARBA" id="ARBA00023204"/>
    </source>
</evidence>
<evidence type="ECO:0000256" key="9">
    <source>
        <dbReference type="ARBA" id="ARBA00023295"/>
    </source>
</evidence>
<dbReference type="PANTHER" id="PTHR42944">
    <property type="entry name" value="ADENINE DNA GLYCOSYLASE"/>
    <property type="match status" value="1"/>
</dbReference>
<evidence type="ECO:0000313" key="11">
    <source>
        <dbReference type="EMBL" id="OKH21156.1"/>
    </source>
</evidence>
<evidence type="ECO:0000256" key="3">
    <source>
        <dbReference type="ARBA" id="ARBA00022723"/>
    </source>
</evidence>
<proteinExistence type="inferred from homology"/>
<keyword evidence="8" id="KW-0234">DNA repair</keyword>
<comment type="similarity">
    <text evidence="2">Belongs to the Nth/MutY family.</text>
</comment>
<dbReference type="GO" id="GO:0034039">
    <property type="term" value="F:8-oxo-7,8-dihydroguanine DNA N-glycosylase activity"/>
    <property type="evidence" value="ECO:0007669"/>
    <property type="project" value="TreeGrafter"/>
</dbReference>
<dbReference type="CDD" id="cd00056">
    <property type="entry name" value="ENDO3c"/>
    <property type="match status" value="1"/>
</dbReference>
<dbReference type="InterPro" id="IPR004035">
    <property type="entry name" value="Endouclease-III_FeS-bd_BS"/>
</dbReference>
<keyword evidence="9" id="KW-0326">Glycosidase</keyword>
<comment type="caution">
    <text evidence="11">The sequence shown here is derived from an EMBL/GenBank/DDBJ whole genome shotgun (WGS) entry which is preliminary data.</text>
</comment>
<sequence>MHSCVEKLLKWYDNHQRLLPWRQEINIYHTWVSEVMSQQTVLAVVVPKFCEFIQQLPTVYDLAKCDEETLRQLWSGLGYYARARNLQKGAQMIVEQLHGRFPQSYNEWLKIPGCGAYTAAAIASICHREKVACVDGNVIRVVSRLLALSDVWSKSGQSAIQAYVNSIMPPKRPGDFNQAMMELGATICRKSNPLCDCCPLQQSCLAFTHNCVTQYPPRKTRRTSINIELFALIVWHRQTDTFAFVKRTKGFLKHTIGFPLLSPGEVSELESILHSLPLQIFKSTDSFSHTITHHRISSRVALVQVTQKNTVAVLILQQLGFLAPIDWVSRSKTIAKLATTLDKKAFRLFLMQNQ</sequence>
<evidence type="ECO:0000259" key="10">
    <source>
        <dbReference type="SMART" id="SM00478"/>
    </source>
</evidence>
<protein>
    <submittedName>
        <fullName evidence="11">A/G-specific adenine glycosylase</fullName>
    </submittedName>
</protein>
<evidence type="ECO:0000256" key="7">
    <source>
        <dbReference type="ARBA" id="ARBA00023014"/>
    </source>
</evidence>
<evidence type="ECO:0000313" key="12">
    <source>
        <dbReference type="Proteomes" id="UP000185984"/>
    </source>
</evidence>